<dbReference type="OrthoDB" id="370856at2"/>
<evidence type="ECO:0008006" key="4">
    <source>
        <dbReference type="Google" id="ProtNLM"/>
    </source>
</evidence>
<dbReference type="eggNOG" id="ENOG5033A1P">
    <property type="taxonomic scope" value="Bacteria"/>
</dbReference>
<feature type="signal peptide" evidence="1">
    <location>
        <begin position="1"/>
        <end position="28"/>
    </location>
</feature>
<dbReference type="EMBL" id="CP002696">
    <property type="protein sequence ID" value="AEE17978.1"/>
    <property type="molecule type" value="Genomic_DNA"/>
</dbReference>
<evidence type="ECO:0000313" key="2">
    <source>
        <dbReference type="EMBL" id="AEE17978.1"/>
    </source>
</evidence>
<evidence type="ECO:0000256" key="1">
    <source>
        <dbReference type="SAM" id="SignalP"/>
    </source>
</evidence>
<reference evidence="3" key="1">
    <citation type="submission" date="2011-04" db="EMBL/GenBank/DDBJ databases">
        <title>The complete genome of Treponema brennaborense DSM 12168.</title>
        <authorList>
            <person name="Lucas S."/>
            <person name="Han J."/>
            <person name="Lapidus A."/>
            <person name="Bruce D."/>
            <person name="Goodwin L."/>
            <person name="Pitluck S."/>
            <person name="Peters L."/>
            <person name="Kyrpides N."/>
            <person name="Mavromatis K."/>
            <person name="Ivanova N."/>
            <person name="Mikhailova N."/>
            <person name="Pagani I."/>
            <person name="Teshima H."/>
            <person name="Detter J.C."/>
            <person name="Tapia R."/>
            <person name="Han C."/>
            <person name="Land M."/>
            <person name="Hauser L."/>
            <person name="Markowitz V."/>
            <person name="Cheng J.-F."/>
            <person name="Hugenholtz P."/>
            <person name="Woyke T."/>
            <person name="Wu D."/>
            <person name="Gronow S."/>
            <person name="Wellnitz S."/>
            <person name="Brambilla E."/>
            <person name="Klenk H.-P."/>
            <person name="Eisen J.A."/>
        </authorList>
    </citation>
    <scope>NUCLEOTIDE SEQUENCE [LARGE SCALE GENOMIC DNA]</scope>
    <source>
        <strain evidence="3">DSM 12168 / CIP 105900 / DD5/3</strain>
    </source>
</reference>
<organism evidence="2 3">
    <name type="scientific">Treponema brennaborense (strain DSM 12168 / CIP 105900 / DD5/3)</name>
    <dbReference type="NCBI Taxonomy" id="906968"/>
    <lineage>
        <taxon>Bacteria</taxon>
        <taxon>Pseudomonadati</taxon>
        <taxon>Spirochaetota</taxon>
        <taxon>Spirochaetia</taxon>
        <taxon>Spirochaetales</taxon>
        <taxon>Treponemataceae</taxon>
        <taxon>Treponema</taxon>
    </lineage>
</organism>
<sequence>MVKNTVKKSFAFLSALVFAALASFDVCAETKIGAEISLNSGWMHIQSPVIKNDDFWYSSAQAGLKIDTALSSSVKAYLEGRVDITSVPELINPEAGNAVPAAYQANWTLRKAYMKFRLPCGLPAGEMRIAAGKMPLSWGYGLFYNAGDLIFGSDPLGTAGTDATAAADATSLTFSASSLSDFRTATDWIFALTVPLLNGIQIEVAALPPIETASTYGFGRFGGRVQFNTEFAALENIEAGYLAEGNAAVQKAYLSLDGNLWLDYNVNVSTAFKKDDGFDKDEMQCSVSLAKIFYIQTDVRNHQLQLRAESLWAPFTQKLGVFSFASYQITEKLSVSGTYLFCAINGTGTATGGAATGTDKKIEDNAHFAGIAIAWEPISALELSLEGMLNAQKADKLASVSAGLKYRY</sequence>
<keyword evidence="1" id="KW-0732">Signal</keyword>
<keyword evidence="3" id="KW-1185">Reference proteome</keyword>
<protein>
    <recommendedName>
        <fullName evidence="4">Major outer membrane protein</fullName>
    </recommendedName>
</protein>
<proteinExistence type="predicted"/>
<accession>F4LP01</accession>
<gene>
    <name evidence="2" type="ordered locus">Trebr_2574</name>
</gene>
<evidence type="ECO:0000313" key="3">
    <source>
        <dbReference type="Proteomes" id="UP000006546"/>
    </source>
</evidence>
<name>F4LP01_TREBD</name>
<dbReference type="AlphaFoldDB" id="F4LP01"/>
<dbReference type="RefSeq" id="WP_013759679.1">
    <property type="nucleotide sequence ID" value="NC_015500.1"/>
</dbReference>
<dbReference type="Proteomes" id="UP000006546">
    <property type="component" value="Chromosome"/>
</dbReference>
<feature type="chain" id="PRO_5003317874" description="Major outer membrane protein" evidence="1">
    <location>
        <begin position="29"/>
        <end position="408"/>
    </location>
</feature>
<dbReference type="KEGG" id="tbe:Trebr_2574"/>
<dbReference type="STRING" id="906968.Trebr_2574"/>
<dbReference type="HOGENOM" id="CLU_674292_0_0_12"/>